<evidence type="ECO:0000256" key="1">
    <source>
        <dbReference type="SAM" id="MobiDB-lite"/>
    </source>
</evidence>
<protein>
    <submittedName>
        <fullName evidence="3">Os01g0891900 protein</fullName>
    </submittedName>
</protein>
<evidence type="ECO:0000313" key="3">
    <source>
        <dbReference type="EMBL" id="BAS75670.1"/>
    </source>
</evidence>
<dbReference type="Proteomes" id="UP000059680">
    <property type="component" value="Chromosome 1"/>
</dbReference>
<dbReference type="EMBL" id="AP014957">
    <property type="protein sequence ID" value="BAS75670.1"/>
    <property type="molecule type" value="Genomic_DNA"/>
</dbReference>
<reference evidence="3 4" key="2">
    <citation type="journal article" date="2013" name="Plant Cell Physiol.">
        <title>Rice Annotation Project Database (RAP-DB): an integrative and interactive database for rice genomics.</title>
        <authorList>
            <person name="Sakai H."/>
            <person name="Lee S.S."/>
            <person name="Tanaka T."/>
            <person name="Numa H."/>
            <person name="Kim J."/>
            <person name="Kawahara Y."/>
            <person name="Wakimoto H."/>
            <person name="Yang C.C."/>
            <person name="Iwamoto M."/>
            <person name="Abe T."/>
            <person name="Yamada Y."/>
            <person name="Muto A."/>
            <person name="Inokuchi H."/>
            <person name="Ikemura T."/>
            <person name="Matsumoto T."/>
            <person name="Sasaki T."/>
            <person name="Itoh T."/>
        </authorList>
    </citation>
    <scope>NUCLEOTIDE SEQUENCE [LARGE SCALE GENOMIC DNA]</scope>
    <source>
        <strain evidence="4">cv. Nipponbare</strain>
    </source>
</reference>
<name>A0A0P0VBH0_ORYSJ</name>
<dbReference type="PaxDb" id="39947-A0A0P0VBH0"/>
<dbReference type="InParanoid" id="A0A0P0VBH0"/>
<reference evidence="3 4" key="3">
    <citation type="journal article" date="2013" name="Rice">
        <title>Improvement of the Oryza sativa Nipponbare reference genome using next generation sequence and optical map data.</title>
        <authorList>
            <person name="Kawahara Y."/>
            <person name="de la Bastide M."/>
            <person name="Hamilton J.P."/>
            <person name="Kanamori H."/>
            <person name="McCombie W.R."/>
            <person name="Ouyang S."/>
            <person name="Schwartz D.C."/>
            <person name="Tanaka T."/>
            <person name="Wu J."/>
            <person name="Zhou S."/>
            <person name="Childs K.L."/>
            <person name="Davidson R.M."/>
            <person name="Lin H."/>
            <person name="Quesada-Ocampo L."/>
            <person name="Vaillancourt B."/>
            <person name="Sakai H."/>
            <person name="Lee S.S."/>
            <person name="Kim J."/>
            <person name="Numa H."/>
            <person name="Itoh T."/>
            <person name="Buell C.R."/>
            <person name="Matsumoto T."/>
        </authorList>
    </citation>
    <scope>NUCLEOTIDE SEQUENCE [LARGE SCALE GENOMIC DNA]</scope>
    <source>
        <strain evidence="4">cv. Nipponbare</strain>
    </source>
</reference>
<evidence type="ECO:0000256" key="2">
    <source>
        <dbReference type="SAM" id="Phobius"/>
    </source>
</evidence>
<sequence>MAFLLRPPLPEESAAAADRLTSTAATAFAIGGLIWEEGREDWSAASTSPPRRQATAGPPHHHRRYRWVRRGRSQAIASPPLPETGQRQIALGASQRRDPGVSAVVIIAAGGILGAAYAPRAMRERGRGGGGK</sequence>
<gene>
    <name evidence="3" type="ordered locus">Os01g0891900</name>
    <name evidence="3" type="ORF">OSNPB_010891900</name>
</gene>
<accession>A0A0P0VBH0</accession>
<keyword evidence="2" id="KW-0472">Membrane</keyword>
<feature type="region of interest" description="Disordered" evidence="1">
    <location>
        <begin position="40"/>
        <end position="64"/>
    </location>
</feature>
<proteinExistence type="predicted"/>
<keyword evidence="4" id="KW-1185">Reference proteome</keyword>
<dbReference type="AlphaFoldDB" id="A0A0P0VBH0"/>
<keyword evidence="2" id="KW-0812">Transmembrane</keyword>
<evidence type="ECO:0000313" key="4">
    <source>
        <dbReference type="Proteomes" id="UP000059680"/>
    </source>
</evidence>
<organism evidence="3 4">
    <name type="scientific">Oryza sativa subsp. japonica</name>
    <name type="common">Rice</name>
    <dbReference type="NCBI Taxonomy" id="39947"/>
    <lineage>
        <taxon>Eukaryota</taxon>
        <taxon>Viridiplantae</taxon>
        <taxon>Streptophyta</taxon>
        <taxon>Embryophyta</taxon>
        <taxon>Tracheophyta</taxon>
        <taxon>Spermatophyta</taxon>
        <taxon>Magnoliopsida</taxon>
        <taxon>Liliopsida</taxon>
        <taxon>Poales</taxon>
        <taxon>Poaceae</taxon>
        <taxon>BOP clade</taxon>
        <taxon>Oryzoideae</taxon>
        <taxon>Oryzeae</taxon>
        <taxon>Oryzinae</taxon>
        <taxon>Oryza</taxon>
        <taxon>Oryza sativa</taxon>
    </lineage>
</organism>
<keyword evidence="2" id="KW-1133">Transmembrane helix</keyword>
<feature type="transmembrane region" description="Helical" evidence="2">
    <location>
        <begin position="100"/>
        <end position="118"/>
    </location>
</feature>
<reference evidence="4" key="1">
    <citation type="journal article" date="2005" name="Nature">
        <title>The map-based sequence of the rice genome.</title>
        <authorList>
            <consortium name="International rice genome sequencing project (IRGSP)"/>
            <person name="Matsumoto T."/>
            <person name="Wu J."/>
            <person name="Kanamori H."/>
            <person name="Katayose Y."/>
            <person name="Fujisawa M."/>
            <person name="Namiki N."/>
            <person name="Mizuno H."/>
            <person name="Yamamoto K."/>
            <person name="Antonio B.A."/>
            <person name="Baba T."/>
            <person name="Sakata K."/>
            <person name="Nagamura Y."/>
            <person name="Aoki H."/>
            <person name="Arikawa K."/>
            <person name="Arita K."/>
            <person name="Bito T."/>
            <person name="Chiden Y."/>
            <person name="Fujitsuka N."/>
            <person name="Fukunaka R."/>
            <person name="Hamada M."/>
            <person name="Harada C."/>
            <person name="Hayashi A."/>
            <person name="Hijishita S."/>
            <person name="Honda M."/>
            <person name="Hosokawa S."/>
            <person name="Ichikawa Y."/>
            <person name="Idonuma A."/>
            <person name="Iijima M."/>
            <person name="Ikeda M."/>
            <person name="Ikeno M."/>
            <person name="Ito K."/>
            <person name="Ito S."/>
            <person name="Ito T."/>
            <person name="Ito Y."/>
            <person name="Ito Y."/>
            <person name="Iwabuchi A."/>
            <person name="Kamiya K."/>
            <person name="Karasawa W."/>
            <person name="Kurita K."/>
            <person name="Katagiri S."/>
            <person name="Kikuta A."/>
            <person name="Kobayashi H."/>
            <person name="Kobayashi N."/>
            <person name="Machita K."/>
            <person name="Maehara T."/>
            <person name="Masukawa M."/>
            <person name="Mizubayashi T."/>
            <person name="Mukai Y."/>
            <person name="Nagasaki H."/>
            <person name="Nagata Y."/>
            <person name="Naito S."/>
            <person name="Nakashima M."/>
            <person name="Nakama Y."/>
            <person name="Nakamichi Y."/>
            <person name="Nakamura M."/>
            <person name="Meguro A."/>
            <person name="Negishi M."/>
            <person name="Ohta I."/>
            <person name="Ohta T."/>
            <person name="Okamoto M."/>
            <person name="Ono N."/>
            <person name="Saji S."/>
            <person name="Sakaguchi M."/>
            <person name="Sakai K."/>
            <person name="Shibata M."/>
            <person name="Shimokawa T."/>
            <person name="Song J."/>
            <person name="Takazaki Y."/>
            <person name="Terasawa K."/>
            <person name="Tsugane M."/>
            <person name="Tsuji K."/>
            <person name="Ueda S."/>
            <person name="Waki K."/>
            <person name="Yamagata H."/>
            <person name="Yamamoto M."/>
            <person name="Yamamoto S."/>
            <person name="Yamane H."/>
            <person name="Yoshiki S."/>
            <person name="Yoshihara R."/>
            <person name="Yukawa K."/>
            <person name="Zhong H."/>
            <person name="Yano M."/>
            <person name="Yuan Q."/>
            <person name="Ouyang S."/>
            <person name="Liu J."/>
            <person name="Jones K.M."/>
            <person name="Gansberger K."/>
            <person name="Moffat K."/>
            <person name="Hill J."/>
            <person name="Bera J."/>
            <person name="Fadrosh D."/>
            <person name="Jin S."/>
            <person name="Johri S."/>
            <person name="Kim M."/>
            <person name="Overton L."/>
            <person name="Reardon M."/>
            <person name="Tsitrin T."/>
            <person name="Vuong H."/>
            <person name="Weaver B."/>
            <person name="Ciecko A."/>
            <person name="Tallon L."/>
            <person name="Jackson J."/>
            <person name="Pai G."/>
            <person name="Aken S.V."/>
            <person name="Utterback T."/>
            <person name="Reidmuller S."/>
            <person name="Feldblyum T."/>
            <person name="Hsiao J."/>
            <person name="Zismann V."/>
            <person name="Iobst S."/>
            <person name="de Vazeille A.R."/>
            <person name="Buell C.R."/>
            <person name="Ying K."/>
            <person name="Li Y."/>
            <person name="Lu T."/>
            <person name="Huang Y."/>
            <person name="Zhao Q."/>
            <person name="Feng Q."/>
            <person name="Zhang L."/>
            <person name="Zhu J."/>
            <person name="Weng Q."/>
            <person name="Mu J."/>
            <person name="Lu Y."/>
            <person name="Fan D."/>
            <person name="Liu Y."/>
            <person name="Guan J."/>
            <person name="Zhang Y."/>
            <person name="Yu S."/>
            <person name="Liu X."/>
            <person name="Zhang Y."/>
            <person name="Hong G."/>
            <person name="Han B."/>
            <person name="Choisne N."/>
            <person name="Demange N."/>
            <person name="Orjeda G."/>
            <person name="Samain S."/>
            <person name="Cattolico L."/>
            <person name="Pelletier E."/>
            <person name="Couloux A."/>
            <person name="Segurens B."/>
            <person name="Wincker P."/>
            <person name="D'Hont A."/>
            <person name="Scarpelli C."/>
            <person name="Weissenbach J."/>
            <person name="Salanoubat M."/>
            <person name="Quetier F."/>
            <person name="Yu Y."/>
            <person name="Kim H.R."/>
            <person name="Rambo T."/>
            <person name="Currie J."/>
            <person name="Collura K."/>
            <person name="Luo M."/>
            <person name="Yang T."/>
            <person name="Ammiraju J.S.S."/>
            <person name="Engler F."/>
            <person name="Soderlund C."/>
            <person name="Wing R.A."/>
            <person name="Palmer L.E."/>
            <person name="de la Bastide M."/>
            <person name="Spiegel L."/>
            <person name="Nascimento L."/>
            <person name="Zutavern T."/>
            <person name="O'Shaughnessy A."/>
            <person name="Dike S."/>
            <person name="Dedhia N."/>
            <person name="Preston R."/>
            <person name="Balija V."/>
            <person name="McCombie W.R."/>
            <person name="Chow T."/>
            <person name="Chen H."/>
            <person name="Chung M."/>
            <person name="Chen C."/>
            <person name="Shaw J."/>
            <person name="Wu H."/>
            <person name="Hsiao K."/>
            <person name="Chao Y."/>
            <person name="Chu M."/>
            <person name="Cheng C."/>
            <person name="Hour A."/>
            <person name="Lee P."/>
            <person name="Lin S."/>
            <person name="Lin Y."/>
            <person name="Liou J."/>
            <person name="Liu S."/>
            <person name="Hsing Y."/>
            <person name="Raghuvanshi S."/>
            <person name="Mohanty A."/>
            <person name="Bharti A.K."/>
            <person name="Gaur A."/>
            <person name="Gupta V."/>
            <person name="Kumar D."/>
            <person name="Ravi V."/>
            <person name="Vij S."/>
            <person name="Kapur A."/>
            <person name="Khurana P."/>
            <person name="Khurana P."/>
            <person name="Khurana J.P."/>
            <person name="Tyagi A.K."/>
            <person name="Gaikwad K."/>
            <person name="Singh A."/>
            <person name="Dalal V."/>
            <person name="Srivastava S."/>
            <person name="Dixit A."/>
            <person name="Pal A.K."/>
            <person name="Ghazi I.A."/>
            <person name="Yadav M."/>
            <person name="Pandit A."/>
            <person name="Bhargava A."/>
            <person name="Sureshbabu K."/>
            <person name="Batra K."/>
            <person name="Sharma T.R."/>
            <person name="Mohapatra T."/>
            <person name="Singh N.K."/>
            <person name="Messing J."/>
            <person name="Nelson A.B."/>
            <person name="Fuks G."/>
            <person name="Kavchok S."/>
            <person name="Keizer G."/>
            <person name="Linton E."/>
            <person name="Llaca V."/>
            <person name="Song R."/>
            <person name="Tanyolac B."/>
            <person name="Young S."/>
            <person name="Ho-Il K."/>
            <person name="Hahn J.H."/>
            <person name="Sangsakoo G."/>
            <person name="Vanavichit A."/>
            <person name="de Mattos Luiz.A.T."/>
            <person name="Zimmer P.D."/>
            <person name="Malone G."/>
            <person name="Dellagostin O."/>
            <person name="de Oliveira A.C."/>
            <person name="Bevan M."/>
            <person name="Bancroft I."/>
            <person name="Minx P."/>
            <person name="Cordum H."/>
            <person name="Wilson R."/>
            <person name="Cheng Z."/>
            <person name="Jin W."/>
            <person name="Jiang J."/>
            <person name="Leong S.A."/>
            <person name="Iwama H."/>
            <person name="Gojobori T."/>
            <person name="Itoh T."/>
            <person name="Niimura Y."/>
            <person name="Fujii Y."/>
            <person name="Habara T."/>
            <person name="Sakai H."/>
            <person name="Sato Y."/>
            <person name="Wilson G."/>
            <person name="Kumar K."/>
            <person name="McCouch S."/>
            <person name="Juretic N."/>
            <person name="Hoen D."/>
            <person name="Wright S."/>
            <person name="Bruskiewich R."/>
            <person name="Bureau T."/>
            <person name="Miyao A."/>
            <person name="Hirochika H."/>
            <person name="Nishikawa T."/>
            <person name="Kadowaki K."/>
            <person name="Sugiura M."/>
            <person name="Burr B."/>
            <person name="Sasaki T."/>
        </authorList>
    </citation>
    <scope>NUCLEOTIDE SEQUENCE [LARGE SCALE GENOMIC DNA]</scope>
    <source>
        <strain evidence="4">cv. Nipponbare</strain>
    </source>
</reference>